<evidence type="ECO:0000313" key="3">
    <source>
        <dbReference type="Proteomes" id="UP000197424"/>
    </source>
</evidence>
<dbReference type="RefSeq" id="WP_088860626.1">
    <property type="nucleotide sequence ID" value="NZ_CP022115.1"/>
</dbReference>
<feature type="chain" id="PRO_5012422221" evidence="1">
    <location>
        <begin position="23"/>
        <end position="144"/>
    </location>
</feature>
<dbReference type="EMBL" id="CP022115">
    <property type="protein sequence ID" value="ASJ24263.1"/>
    <property type="molecule type" value="Genomic_DNA"/>
</dbReference>
<keyword evidence="1" id="KW-0732">Signal</keyword>
<protein>
    <submittedName>
        <fullName evidence="2">Uncharacterized protein</fullName>
    </submittedName>
</protein>
<reference evidence="3" key="1">
    <citation type="submission" date="2017-06" db="EMBL/GenBank/DDBJ databases">
        <title>Whole genome sequence of Laribacter hongkongensis LHGZ1.</title>
        <authorList>
            <person name="Chen D."/>
            <person name="Wu H."/>
            <person name="Chen J."/>
        </authorList>
    </citation>
    <scope>NUCLEOTIDE SEQUENCE [LARGE SCALE GENOMIC DNA]</scope>
    <source>
        <strain evidence="3">LHGZ1</strain>
    </source>
</reference>
<name>A0A248LJC0_9NEIS</name>
<gene>
    <name evidence="2" type="ORF">LHGZ1_1432</name>
</gene>
<organism evidence="2 3">
    <name type="scientific">Laribacter hongkongensis</name>
    <dbReference type="NCBI Taxonomy" id="168471"/>
    <lineage>
        <taxon>Bacteria</taxon>
        <taxon>Pseudomonadati</taxon>
        <taxon>Pseudomonadota</taxon>
        <taxon>Betaproteobacteria</taxon>
        <taxon>Neisseriales</taxon>
        <taxon>Aquaspirillaceae</taxon>
        <taxon>Laribacter</taxon>
    </lineage>
</organism>
<evidence type="ECO:0000256" key="1">
    <source>
        <dbReference type="SAM" id="SignalP"/>
    </source>
</evidence>
<accession>A0A248LJC0</accession>
<sequence length="144" mass="15644">MNTFKTIALATALAVTTTTALAAGFGERGKWESGWAQGVSEYASGTRQGYLYFACRDGSVSSLMFVQPSGTMTETFILTVDGQPVQVHSIDTPAGRQQWPGIYRALRTDKNVSVTIGNRTYPVPSRDAARVIEPWGSKDFSCRP</sequence>
<dbReference type="Proteomes" id="UP000197424">
    <property type="component" value="Chromosome"/>
</dbReference>
<feature type="signal peptide" evidence="1">
    <location>
        <begin position="1"/>
        <end position="22"/>
    </location>
</feature>
<dbReference type="AlphaFoldDB" id="A0A248LJC0"/>
<proteinExistence type="predicted"/>
<evidence type="ECO:0000313" key="2">
    <source>
        <dbReference type="EMBL" id="ASJ24263.1"/>
    </source>
</evidence>